<dbReference type="Pfam" id="PF00346">
    <property type="entry name" value="Complex1_49kDa"/>
    <property type="match status" value="1"/>
</dbReference>
<proteinExistence type="predicted"/>
<dbReference type="GO" id="GO:0008137">
    <property type="term" value="F:NADH dehydrogenase (ubiquinone) activity"/>
    <property type="evidence" value="ECO:0007669"/>
    <property type="project" value="InterPro"/>
</dbReference>
<dbReference type="InterPro" id="IPR029014">
    <property type="entry name" value="NiFe-Hase_large"/>
</dbReference>
<dbReference type="STRING" id="946483.Cenrod_1908"/>
<evidence type="ECO:0000313" key="7">
    <source>
        <dbReference type="Proteomes" id="UP000017184"/>
    </source>
</evidence>
<keyword evidence="7" id="KW-1185">Reference proteome</keyword>
<evidence type="ECO:0000313" key="6">
    <source>
        <dbReference type="EMBL" id="AGX87986.1"/>
    </source>
</evidence>
<dbReference type="Pfam" id="PF00329">
    <property type="entry name" value="Complex1_30kDa"/>
    <property type="match status" value="1"/>
</dbReference>
<evidence type="ECO:0000256" key="1">
    <source>
        <dbReference type="ARBA" id="ARBA00023002"/>
    </source>
</evidence>
<accession>U5N8W6</accession>
<gene>
    <name evidence="6" type="ORF">Cenrod_1908</name>
</gene>
<dbReference type="InterPro" id="IPR001135">
    <property type="entry name" value="NADH_Q_OxRdtase_suD"/>
</dbReference>
<dbReference type="eggNOG" id="COG3261">
    <property type="taxonomic scope" value="Bacteria"/>
</dbReference>
<evidence type="ECO:0000256" key="3">
    <source>
        <dbReference type="SAM" id="MobiDB-lite"/>
    </source>
</evidence>
<dbReference type="PANTHER" id="PTHR43485">
    <property type="entry name" value="HYDROGENASE-4 COMPONENT G"/>
    <property type="match status" value="1"/>
</dbReference>
<keyword evidence="2" id="KW-0520">NAD</keyword>
<dbReference type="GO" id="GO:0048038">
    <property type="term" value="F:quinone binding"/>
    <property type="evidence" value="ECO:0007669"/>
    <property type="project" value="InterPro"/>
</dbReference>
<dbReference type="GO" id="GO:0016651">
    <property type="term" value="F:oxidoreductase activity, acting on NAD(P)H"/>
    <property type="evidence" value="ECO:0007669"/>
    <property type="project" value="InterPro"/>
</dbReference>
<evidence type="ECO:0000256" key="2">
    <source>
        <dbReference type="ARBA" id="ARBA00023027"/>
    </source>
</evidence>
<organism evidence="6 7">
    <name type="scientific">Candidatus Symbiobacter mobilis CR</name>
    <dbReference type="NCBI Taxonomy" id="946483"/>
    <lineage>
        <taxon>Bacteria</taxon>
        <taxon>Pseudomonadati</taxon>
        <taxon>Pseudomonadota</taxon>
        <taxon>Betaproteobacteria</taxon>
        <taxon>Burkholderiales</taxon>
        <taxon>Comamonadaceae</taxon>
    </lineage>
</organism>
<dbReference type="HOGENOM" id="CLU_015134_3_1_4"/>
<dbReference type="InterPro" id="IPR001268">
    <property type="entry name" value="NADH_UbQ_OxRdtase_30kDa_su"/>
</dbReference>
<evidence type="ECO:0000259" key="4">
    <source>
        <dbReference type="Pfam" id="PF00329"/>
    </source>
</evidence>
<feature type="region of interest" description="Disordered" evidence="3">
    <location>
        <begin position="72"/>
        <end position="100"/>
    </location>
</feature>
<dbReference type="eggNOG" id="COG3262">
    <property type="taxonomic scope" value="Bacteria"/>
</dbReference>
<protein>
    <submittedName>
        <fullName evidence="6">[NiFe]-hydrogenase III large subunit</fullName>
    </submittedName>
</protein>
<feature type="domain" description="NADH:ubiquinone oxidoreductase 30kDa subunit" evidence="4">
    <location>
        <begin position="98"/>
        <end position="142"/>
    </location>
</feature>
<dbReference type="InterPro" id="IPR037232">
    <property type="entry name" value="NADH_quin_OxRdtase_su_C/D-like"/>
</dbReference>
<dbReference type="Gene3D" id="1.10.645.10">
    <property type="entry name" value="Cytochrome-c3 Hydrogenase, chain B"/>
    <property type="match status" value="1"/>
</dbReference>
<dbReference type="AlphaFoldDB" id="U5N8W6"/>
<keyword evidence="1" id="KW-0560">Oxidoreductase</keyword>
<dbReference type="GO" id="GO:0051287">
    <property type="term" value="F:NAD binding"/>
    <property type="evidence" value="ECO:0007669"/>
    <property type="project" value="InterPro"/>
</dbReference>
<evidence type="ECO:0000259" key="5">
    <source>
        <dbReference type="Pfam" id="PF00346"/>
    </source>
</evidence>
<reference evidence="6 7" key="1">
    <citation type="journal article" date="2013" name="Genome Biol.">
        <title>Genomic analysis reveals key aspects of prokaryotic symbiosis in the phototrophic consortium "Chlorochromatium aggregatum".</title>
        <authorList>
            <person name="Liu Z."/>
            <person name="Muller J."/>
            <person name="Li T."/>
            <person name="Alvey R.M."/>
            <person name="Vogl K."/>
            <person name="Frigaard N.U."/>
            <person name="Rockwell N.C."/>
            <person name="Boyd E.S."/>
            <person name="Tomsho L.P."/>
            <person name="Schuster S.C."/>
            <person name="Henke P."/>
            <person name="Rohde M."/>
            <person name="Overmann J."/>
            <person name="Bryant D.A."/>
        </authorList>
    </citation>
    <scope>NUCLEOTIDE SEQUENCE [LARGE SCALE GENOMIC DNA]</scope>
    <source>
        <strain evidence="6">CR</strain>
    </source>
</reference>
<dbReference type="EMBL" id="CP004885">
    <property type="protein sequence ID" value="AGX87986.1"/>
    <property type="molecule type" value="Genomic_DNA"/>
</dbReference>
<dbReference type="PANTHER" id="PTHR43485:SF1">
    <property type="entry name" value="FORMATE HYDROGENLYASE SUBUNIT 5-RELATED"/>
    <property type="match status" value="1"/>
</dbReference>
<dbReference type="InterPro" id="IPR052197">
    <property type="entry name" value="ComplexI_49kDa-like"/>
</dbReference>
<feature type="domain" description="NADH-quinone oxidoreductase subunit D" evidence="5">
    <location>
        <begin position="301"/>
        <end position="456"/>
    </location>
</feature>
<dbReference type="KEGG" id="cbx:Cenrod_1908"/>
<sequence>MPTPVPIAHAVVDAEAWIGTARSLHEAGARLVALWGSIGACGTPHIHAAFARKTGALWITLPITLPIPQPILQPDPPTVPPYTTAQHSTPEHPAPPSPTPQYPDLSTLFPAAGRMQRAAADLCGIVAAGAADTRPWLDHGAWFFAPGVSPCPLGAPGPHRSGATSDYPFIPVAGDGVHEIAVGPVHAGIIEPGHFRFSVVGEKILRLEERLGYTHKGIERRMTEVDLAQACRIAGRVCADSTVAYTWATCMALEAAAHADIPPRAQTLRAVLLERERVANHLGDLGALANDVAFAFALAQFSRLREDWLRASAAVFGHRWQMDAIVPGGVARDIDASQLDTLRQVCNATERAAHELFTIYEEHATLQDRFVTTGKVSPTLAATLGLTGPCARASSQNVDLRHHHPFGPYAKHPVRVAMRRNGDVAARAAVRFDELFESLRWLREVLDSLPPGAVRIPLAWPTQWPDTPVLGAGWVEGWRGEVWAALEVVPTQEGGHRLLRCHLHDPSWQNWLALEHAIIGDIVADFPLINKSFNLSYTGQDL</sequence>
<dbReference type="Proteomes" id="UP000017184">
    <property type="component" value="Chromosome"/>
</dbReference>
<dbReference type="SUPFAM" id="SSF56762">
    <property type="entry name" value="HydB/Nqo4-like"/>
    <property type="match status" value="1"/>
</dbReference>
<dbReference type="SUPFAM" id="SSF143243">
    <property type="entry name" value="Nqo5-like"/>
    <property type="match status" value="1"/>
</dbReference>
<name>U5N8W6_9BURK</name>